<reference evidence="4" key="3">
    <citation type="submission" date="2015-06" db="UniProtKB">
        <authorList>
            <consortium name="EnsemblMetazoa"/>
        </authorList>
    </citation>
    <scope>IDENTIFICATION</scope>
</reference>
<feature type="region of interest" description="Disordered" evidence="1">
    <location>
        <begin position="303"/>
        <end position="327"/>
    </location>
</feature>
<dbReference type="Gene3D" id="2.30.30.140">
    <property type="match status" value="1"/>
</dbReference>
<dbReference type="GeneID" id="20210747"/>
<dbReference type="CDD" id="cd20379">
    <property type="entry name" value="Tudor_dTUD-like"/>
    <property type="match status" value="1"/>
</dbReference>
<reference evidence="5" key="1">
    <citation type="submission" date="2012-12" db="EMBL/GenBank/DDBJ databases">
        <authorList>
            <person name="Hellsten U."/>
            <person name="Grimwood J."/>
            <person name="Chapman J.A."/>
            <person name="Shapiro H."/>
            <person name="Aerts A."/>
            <person name="Otillar R.P."/>
            <person name="Terry A.Y."/>
            <person name="Boore J.L."/>
            <person name="Simakov O."/>
            <person name="Marletaz F."/>
            <person name="Cho S.-J."/>
            <person name="Edsinger-Gonzales E."/>
            <person name="Havlak P."/>
            <person name="Kuo D.-H."/>
            <person name="Larsson T."/>
            <person name="Lv J."/>
            <person name="Arendt D."/>
            <person name="Savage R."/>
            <person name="Osoegawa K."/>
            <person name="de Jong P."/>
            <person name="Lindberg D.R."/>
            <person name="Seaver E.C."/>
            <person name="Weisblat D.A."/>
            <person name="Putnam N.H."/>
            <person name="Grigoriev I.V."/>
            <person name="Rokhsar D.S."/>
        </authorList>
    </citation>
    <scope>NUCLEOTIDE SEQUENCE</scope>
</reference>
<keyword evidence="5" id="KW-1185">Reference proteome</keyword>
<dbReference type="InterPro" id="IPR002999">
    <property type="entry name" value="Tudor"/>
</dbReference>
<reference evidence="3 5" key="2">
    <citation type="journal article" date="2013" name="Nature">
        <title>Insights into bilaterian evolution from three spiralian genomes.</title>
        <authorList>
            <person name="Simakov O."/>
            <person name="Marletaz F."/>
            <person name="Cho S.J."/>
            <person name="Edsinger-Gonzales E."/>
            <person name="Havlak P."/>
            <person name="Hellsten U."/>
            <person name="Kuo D.H."/>
            <person name="Larsson T."/>
            <person name="Lv J."/>
            <person name="Arendt D."/>
            <person name="Savage R."/>
            <person name="Osoegawa K."/>
            <person name="de Jong P."/>
            <person name="Grimwood J."/>
            <person name="Chapman J.A."/>
            <person name="Shapiro H."/>
            <person name="Aerts A."/>
            <person name="Otillar R.P."/>
            <person name="Terry A.Y."/>
            <person name="Boore J.L."/>
            <person name="Grigoriev I.V."/>
            <person name="Lindberg D.R."/>
            <person name="Seaver E.C."/>
            <person name="Weisblat D.A."/>
            <person name="Putnam N.H."/>
            <person name="Rokhsar D.S."/>
        </authorList>
    </citation>
    <scope>NUCLEOTIDE SEQUENCE</scope>
</reference>
<accession>T1FPK0</accession>
<dbReference type="EnsemblMetazoa" id="HelroT188024">
    <property type="protein sequence ID" value="HelroP188024"/>
    <property type="gene ID" value="HelroG188024"/>
</dbReference>
<organism evidence="4 5">
    <name type="scientific">Helobdella robusta</name>
    <name type="common">Californian leech</name>
    <dbReference type="NCBI Taxonomy" id="6412"/>
    <lineage>
        <taxon>Eukaryota</taxon>
        <taxon>Metazoa</taxon>
        <taxon>Spiralia</taxon>
        <taxon>Lophotrochozoa</taxon>
        <taxon>Annelida</taxon>
        <taxon>Clitellata</taxon>
        <taxon>Hirudinea</taxon>
        <taxon>Rhynchobdellida</taxon>
        <taxon>Glossiphoniidae</taxon>
        <taxon>Helobdella</taxon>
    </lineage>
</organism>
<feature type="domain" description="Tudor" evidence="2">
    <location>
        <begin position="1122"/>
        <end position="1196"/>
    </location>
</feature>
<dbReference type="EMBL" id="AMQM01000254">
    <property type="status" value="NOT_ANNOTATED_CDS"/>
    <property type="molecule type" value="Genomic_DNA"/>
</dbReference>
<evidence type="ECO:0000313" key="5">
    <source>
        <dbReference type="Proteomes" id="UP000015101"/>
    </source>
</evidence>
<feature type="compositionally biased region" description="Basic residues" evidence="1">
    <location>
        <begin position="100"/>
        <end position="111"/>
    </location>
</feature>
<dbReference type="OrthoDB" id="10034606at2759"/>
<evidence type="ECO:0000313" key="4">
    <source>
        <dbReference type="EnsemblMetazoa" id="HelroP188024"/>
    </source>
</evidence>
<dbReference type="Pfam" id="PF00567">
    <property type="entry name" value="TUDOR"/>
    <property type="match status" value="1"/>
</dbReference>
<feature type="region of interest" description="Disordered" evidence="1">
    <location>
        <begin position="568"/>
        <end position="609"/>
    </location>
</feature>
<dbReference type="CTD" id="20210747"/>
<feature type="compositionally biased region" description="Low complexity" evidence="1">
    <location>
        <begin position="303"/>
        <end position="324"/>
    </location>
</feature>
<evidence type="ECO:0000259" key="2">
    <source>
        <dbReference type="Pfam" id="PF00567"/>
    </source>
</evidence>
<proteinExistence type="predicted"/>
<dbReference type="HOGENOM" id="CLU_265029_0_0_1"/>
<dbReference type="EMBL" id="KB095811">
    <property type="protein sequence ID" value="ESO12878.1"/>
    <property type="molecule type" value="Genomic_DNA"/>
</dbReference>
<dbReference type="InterPro" id="IPR035437">
    <property type="entry name" value="SNase_OB-fold_sf"/>
</dbReference>
<evidence type="ECO:0000313" key="3">
    <source>
        <dbReference type="EMBL" id="ESO12878.1"/>
    </source>
</evidence>
<feature type="compositionally biased region" description="Basic and acidic residues" evidence="1">
    <location>
        <begin position="515"/>
        <end position="542"/>
    </location>
</feature>
<dbReference type="RefSeq" id="XP_009009598.1">
    <property type="nucleotide sequence ID" value="XM_009011350.1"/>
</dbReference>
<dbReference type="AlphaFoldDB" id="T1FPK0"/>
<feature type="compositionally biased region" description="Basic and acidic residues" evidence="1">
    <location>
        <begin position="440"/>
        <end position="456"/>
    </location>
</feature>
<dbReference type="InParanoid" id="T1FPK0"/>
<feature type="compositionally biased region" description="Low complexity" evidence="1">
    <location>
        <begin position="235"/>
        <end position="252"/>
    </location>
</feature>
<dbReference type="Gene3D" id="2.40.50.90">
    <property type="match status" value="1"/>
</dbReference>
<dbReference type="InterPro" id="IPR041966">
    <property type="entry name" value="LOTUS-like"/>
</dbReference>
<feature type="region of interest" description="Disordered" evidence="1">
    <location>
        <begin position="83"/>
        <end position="116"/>
    </location>
</feature>
<feature type="region of interest" description="Disordered" evidence="1">
    <location>
        <begin position="217"/>
        <end position="256"/>
    </location>
</feature>
<dbReference type="KEGG" id="hro:HELRODRAFT_188024"/>
<protein>
    <recommendedName>
        <fullName evidence="2">Tudor domain-containing protein</fullName>
    </recommendedName>
</protein>
<dbReference type="Proteomes" id="UP000015101">
    <property type="component" value="Unassembled WGS sequence"/>
</dbReference>
<name>T1FPK0_HELRO</name>
<feature type="region of interest" description="Disordered" evidence="1">
    <location>
        <begin position="440"/>
        <end position="545"/>
    </location>
</feature>
<dbReference type="SUPFAM" id="SSF63748">
    <property type="entry name" value="Tudor/PWWP/MBT"/>
    <property type="match status" value="1"/>
</dbReference>
<feature type="region of interest" description="Disordered" evidence="1">
    <location>
        <begin position="1048"/>
        <end position="1086"/>
    </location>
</feature>
<gene>
    <name evidence="4" type="primary">20210747</name>
    <name evidence="3" type="ORF">HELRODRAFT_188024</name>
</gene>
<feature type="compositionally biased region" description="Basic and acidic residues" evidence="1">
    <location>
        <begin position="482"/>
        <end position="497"/>
    </location>
</feature>
<sequence length="1259" mass="142089">MGGSDDSEKDIIKQIAINLCSVLSSERLRKWYPEEARAEYKDTTYEDLPFHTFKCRSVEEFMAKYLGDYLIFTKDEQGRSMVQARPDEKTNHVSSLIARTKSKSKKIKRPAGKQSYLSHHQPAHISLFKKGKPGGYSKSLQLKWSGYTSNHCKPFGRSSNSINYNNNIGNGDYQCGDNNYRAANVMAEWFPADSKSRNNGNAKEHVKDLKIKLEEQKQLQRRQRPPLLSNPPLNPSLLRSGQAPPSSSSLSPRKTFNTLSATSTATTMRALATTNSTKGLSVHDRLGVRRTTNNNYNNIFSNYTNNKNNDNINNNGSGNNNNNNKSVYDRLGVSAKVRLGVDDSNNNNNNNNNFLENNNNIINSKNSVQGSSSHAIKIMKSNDTYNDGKSYKSFTAHINNNKYNGSDNNNSNFNGNSKNHFWSLTRTIDNVASKNSDISLHDMTTDKGNDDDKSFINDDEDDENYDDDDTEDEVRNSSQSPERGDGDHYHTSWRENDSSNDSSRRSSVSKCGKTTRKDCNFADDGSRSDDYAKYDEGDEKGSDLWMVDSDDQDLERDAELLVQKFQKQQEHLHNHKQTKQKHDPPEKNKKHAVGKQLTTENIPPVTRFHSTSSANICTNNSNDNININISSSKHISYNNSRSSIQSSILAIICIIVGTSSSVLSATSILPEDEFLDVFPQDAPTPSCPSAIPLEDTVIIKDIRSTSEVLALRSNGQLVTFSLCHLTDADLSVDMEYLNVILLERTFRVVFTLGSGNVYGTLWPVSEDGQVELQDRDVNLVILENMLTLPSPASLPRQDQDGSDSFHRIYYSIHEMMNIRQHHPIKPNSLVSRVINEYLLTRSQPWIRSQASPAADLDSFCNTSSADVRGCESLKRKMGLALVVKVDEVENVSGKFWVKMLTTKAELQEARRSCDLPSIPALECQLFQLTPDEVVWSRTASLKLFELLKPPQKVVLKIFERSKVAGNIILKVDVRLMNEITYVGDKLKVDKEVIRLYARIPKAPLPSFGERIYITHIRTFQYFHAFPHKYHKDLRDLFQGMQVYYNGISPEGERPSTPSPPQSDMAPFSRQLTPDQHRKKSTTSSKIVVAAPDSPQVPIDLFQHASSSSVKTSTSSSSSPSDVIEFGHVYAVKSEEDGLWYRGKVLNLNYSTTKKILINYVDFGHHETFNSVSRNMKFLIDDFRRLPMLSYEFKLAGAHMPANPSERQLYNRICHKVFRCFLTDSRDLLNPAVLLETSLSQLDHHVHDADDVHVPLLVHY</sequence>
<dbReference type="Gene3D" id="3.30.420.610">
    <property type="entry name" value="LOTUS domain-like"/>
    <property type="match status" value="1"/>
</dbReference>
<evidence type="ECO:0000256" key="1">
    <source>
        <dbReference type="SAM" id="MobiDB-lite"/>
    </source>
</evidence>
<feature type="compositionally biased region" description="Acidic residues" evidence="1">
    <location>
        <begin position="457"/>
        <end position="472"/>
    </location>
</feature>